<dbReference type="PROSITE" id="PS51257">
    <property type="entry name" value="PROKAR_LIPOPROTEIN"/>
    <property type="match status" value="1"/>
</dbReference>
<evidence type="ECO:0008006" key="4">
    <source>
        <dbReference type="Google" id="ProtNLM"/>
    </source>
</evidence>
<feature type="signal peptide" evidence="1">
    <location>
        <begin position="1"/>
        <end position="20"/>
    </location>
</feature>
<keyword evidence="3" id="KW-1185">Reference proteome</keyword>
<accession>A0A2U2PIQ9</accession>
<dbReference type="RefSeq" id="WP_109415227.1">
    <property type="nucleotide sequence ID" value="NZ_QEAS01000005.1"/>
</dbReference>
<organism evidence="2 3">
    <name type="scientific">Pararcticibacter amylolyticus</name>
    <dbReference type="NCBI Taxonomy" id="2173175"/>
    <lineage>
        <taxon>Bacteria</taxon>
        <taxon>Pseudomonadati</taxon>
        <taxon>Bacteroidota</taxon>
        <taxon>Sphingobacteriia</taxon>
        <taxon>Sphingobacteriales</taxon>
        <taxon>Sphingobacteriaceae</taxon>
        <taxon>Pararcticibacter</taxon>
    </lineage>
</organism>
<evidence type="ECO:0000313" key="2">
    <source>
        <dbReference type="EMBL" id="PWG81285.1"/>
    </source>
</evidence>
<comment type="caution">
    <text evidence="2">The sequence shown here is derived from an EMBL/GenBank/DDBJ whole genome shotgun (WGS) entry which is preliminary data.</text>
</comment>
<feature type="chain" id="PRO_5015494835" description="DUF5018 domain-containing protein" evidence="1">
    <location>
        <begin position="21"/>
        <end position="319"/>
    </location>
</feature>
<dbReference type="Gene3D" id="2.60.40.2340">
    <property type="match status" value="1"/>
</dbReference>
<dbReference type="Proteomes" id="UP000245647">
    <property type="component" value="Unassembled WGS sequence"/>
</dbReference>
<dbReference type="AlphaFoldDB" id="A0A2U2PIQ9"/>
<proteinExistence type="predicted"/>
<sequence>MKTKYTLFFISLIAAFIFSACKKTVDYAPIPQNRISTYKVINLRDTVIYGAIDNIENTITVYIPYYYALDVIQPEIILDQGALLSGETAPVAVSEKDHTYTVTGTDGSMRVYSLEIVQQNPPSLNLYWATGNPEASPNASLGGLRGNLQSTSIASLDATLVSKKSGQVFKTDLSTANINPNNTTEDSYILSAGTLPASIDSGYYDVKISFLGHQVTLEKPVHIVYKSPQVALQGKTGVQGGTISFAPSPGYVFVDLKSVRVTVQGTTYDLPVDNFDRLQITVKIPENFPAGSFSSSPFVFQFGNWAASTRRMSLTVTAR</sequence>
<keyword evidence="1" id="KW-0732">Signal</keyword>
<protein>
    <recommendedName>
        <fullName evidence="4">DUF5018 domain-containing protein</fullName>
    </recommendedName>
</protein>
<name>A0A2U2PIQ9_9SPHI</name>
<dbReference type="OrthoDB" id="674886at2"/>
<reference evidence="2 3" key="1">
    <citation type="submission" date="2018-04" db="EMBL/GenBank/DDBJ databases">
        <title>Pedobacter chongqingensis sp. nov., isolated from a rottenly hemp rope.</title>
        <authorList>
            <person name="Cai Y."/>
        </authorList>
    </citation>
    <scope>NUCLEOTIDE SEQUENCE [LARGE SCALE GENOMIC DNA]</scope>
    <source>
        <strain evidence="2 3">FJ4-8</strain>
    </source>
</reference>
<dbReference type="EMBL" id="QEAS01000005">
    <property type="protein sequence ID" value="PWG81285.1"/>
    <property type="molecule type" value="Genomic_DNA"/>
</dbReference>
<evidence type="ECO:0000313" key="3">
    <source>
        <dbReference type="Proteomes" id="UP000245647"/>
    </source>
</evidence>
<gene>
    <name evidence="2" type="ORF">DDR33_07880</name>
</gene>
<evidence type="ECO:0000256" key="1">
    <source>
        <dbReference type="SAM" id="SignalP"/>
    </source>
</evidence>